<sequence>MLVLPSGERLSGTHLKTEDGVVFFETKYLGTVQGREDEVEVLAEELDEVAYEFVMPGLVWQPMTNEPVSLKAPHNPADEAEEAVPAEEEGPKGIRAWTAHIIPEGWKGKANVGFSQLRTDAEVEKLDFSAKASKKVDDDEYIVQANYNYGNQTSSTGEESKNIDRYGGSFRWLNQFAEHFSTDLRSIYSKDLLRNVDHSVTQSAGVGYQYNQIEDLKFSVTPAVSGLYVEADEFQQHWIALATIYQEIVYKINDTLRIEQEGSYNYNPKQAIEYSYDVEAGIVAAVSDWAEAAVLYQNSFDNIVGEGGDKNEDRIVFQLGVPF</sequence>
<dbReference type="EMBL" id="CP136920">
    <property type="protein sequence ID" value="WOO42552.1"/>
    <property type="molecule type" value="Genomic_DNA"/>
</dbReference>
<dbReference type="SUPFAM" id="SSF56935">
    <property type="entry name" value="Porins"/>
    <property type="match status" value="1"/>
</dbReference>
<accession>A0AAQ3LC20</accession>
<name>A0AAQ3LC20_9BACT</name>
<evidence type="ECO:0000313" key="1">
    <source>
        <dbReference type="EMBL" id="WOO42552.1"/>
    </source>
</evidence>
<dbReference type="Proteomes" id="UP001304300">
    <property type="component" value="Chromosome"/>
</dbReference>
<dbReference type="KEGG" id="puo:RZN69_05575"/>
<dbReference type="InterPro" id="IPR007433">
    <property type="entry name" value="DUF481"/>
</dbReference>
<protein>
    <submittedName>
        <fullName evidence="1">DUF481 domain-containing protein</fullName>
    </submittedName>
</protein>
<gene>
    <name evidence="1" type="ORF">RZN69_05575</name>
</gene>
<proteinExistence type="predicted"/>
<dbReference type="Pfam" id="PF04338">
    <property type="entry name" value="DUF481"/>
    <property type="match status" value="1"/>
</dbReference>
<dbReference type="RefSeq" id="WP_317835075.1">
    <property type="nucleotide sequence ID" value="NZ_CP136920.1"/>
</dbReference>
<reference evidence="1 2" key="1">
    <citation type="submission" date="2023-10" db="EMBL/GenBank/DDBJ databases">
        <title>Rubellicoccus peritrichatus gen. nov., sp. nov., isolated from an algae of coral reef tank.</title>
        <authorList>
            <person name="Luo J."/>
        </authorList>
    </citation>
    <scope>NUCLEOTIDE SEQUENCE [LARGE SCALE GENOMIC DNA]</scope>
    <source>
        <strain evidence="1 2">CR14</strain>
    </source>
</reference>
<evidence type="ECO:0000313" key="2">
    <source>
        <dbReference type="Proteomes" id="UP001304300"/>
    </source>
</evidence>
<keyword evidence="2" id="KW-1185">Reference proteome</keyword>
<organism evidence="1 2">
    <name type="scientific">Rubellicoccus peritrichatus</name>
    <dbReference type="NCBI Taxonomy" id="3080537"/>
    <lineage>
        <taxon>Bacteria</taxon>
        <taxon>Pseudomonadati</taxon>
        <taxon>Verrucomicrobiota</taxon>
        <taxon>Opitutia</taxon>
        <taxon>Puniceicoccales</taxon>
        <taxon>Cerasicoccaceae</taxon>
        <taxon>Rubellicoccus</taxon>
    </lineage>
</organism>
<dbReference type="AlphaFoldDB" id="A0AAQ3LC20"/>